<dbReference type="Gene3D" id="1.20.920.10">
    <property type="entry name" value="Bromodomain-like"/>
    <property type="match status" value="1"/>
</dbReference>
<proteinExistence type="predicted"/>
<dbReference type="PANTHER" id="PTHR45926">
    <property type="entry name" value="OSJNBA0053K19.4 PROTEIN"/>
    <property type="match status" value="1"/>
</dbReference>
<evidence type="ECO:0000256" key="1">
    <source>
        <dbReference type="ARBA" id="ARBA00023117"/>
    </source>
</evidence>
<dbReference type="Proteomes" id="UP000179807">
    <property type="component" value="Unassembled WGS sequence"/>
</dbReference>
<protein>
    <submittedName>
        <fullName evidence="4">Bromodomain containing protein</fullName>
    </submittedName>
</protein>
<dbReference type="PRINTS" id="PR00503">
    <property type="entry name" value="BROMODOMAIN"/>
</dbReference>
<name>A0A1J4K5R7_9EUKA</name>
<gene>
    <name evidence="4" type="ORF">TRFO_25461</name>
</gene>
<dbReference type="AlphaFoldDB" id="A0A1J4K5R7"/>
<evidence type="ECO:0000259" key="3">
    <source>
        <dbReference type="PROSITE" id="PS50014"/>
    </source>
</evidence>
<keyword evidence="1 2" id="KW-0103">Bromodomain</keyword>
<dbReference type="PROSITE" id="PS50014">
    <property type="entry name" value="BROMODOMAIN_2"/>
    <property type="match status" value="1"/>
</dbReference>
<organism evidence="4 5">
    <name type="scientific">Tritrichomonas foetus</name>
    <dbReference type="NCBI Taxonomy" id="1144522"/>
    <lineage>
        <taxon>Eukaryota</taxon>
        <taxon>Metamonada</taxon>
        <taxon>Parabasalia</taxon>
        <taxon>Tritrichomonadida</taxon>
        <taxon>Tritrichomonadidae</taxon>
        <taxon>Tritrichomonas</taxon>
    </lineage>
</organism>
<evidence type="ECO:0000313" key="5">
    <source>
        <dbReference type="Proteomes" id="UP000179807"/>
    </source>
</evidence>
<dbReference type="VEuPathDB" id="TrichDB:TRFO_25461"/>
<evidence type="ECO:0000256" key="2">
    <source>
        <dbReference type="PROSITE-ProRule" id="PRU00035"/>
    </source>
</evidence>
<comment type="caution">
    <text evidence="4">The sequence shown here is derived from an EMBL/GenBank/DDBJ whole genome shotgun (WGS) entry which is preliminary data.</text>
</comment>
<dbReference type="InterPro" id="IPR018359">
    <property type="entry name" value="Bromodomain_CS"/>
</dbReference>
<reference evidence="4" key="1">
    <citation type="submission" date="2016-10" db="EMBL/GenBank/DDBJ databases">
        <authorList>
            <person name="Benchimol M."/>
            <person name="Almeida L.G."/>
            <person name="Vasconcelos A.T."/>
            <person name="Perreira-Neves A."/>
            <person name="Rosa I.A."/>
            <person name="Tasca T."/>
            <person name="Bogo M.R."/>
            <person name="de Souza W."/>
        </authorList>
    </citation>
    <scope>NUCLEOTIDE SEQUENCE [LARGE SCALE GENOMIC DNA]</scope>
    <source>
        <strain evidence="4">K</strain>
    </source>
</reference>
<feature type="domain" description="Bromo" evidence="3">
    <location>
        <begin position="53"/>
        <end position="125"/>
    </location>
</feature>
<accession>A0A1J4K5R7</accession>
<dbReference type="SUPFAM" id="SSF47370">
    <property type="entry name" value="Bromodomain"/>
    <property type="match status" value="1"/>
</dbReference>
<dbReference type="CDD" id="cd04369">
    <property type="entry name" value="Bromodomain"/>
    <property type="match status" value="1"/>
</dbReference>
<dbReference type="OrthoDB" id="784962at2759"/>
<dbReference type="GeneID" id="94839074"/>
<dbReference type="RefSeq" id="XP_068359643.1">
    <property type="nucleotide sequence ID" value="XM_068504370.1"/>
</dbReference>
<dbReference type="EMBL" id="MLAK01000724">
    <property type="protein sequence ID" value="OHT06507.1"/>
    <property type="molecule type" value="Genomic_DNA"/>
</dbReference>
<dbReference type="SMART" id="SM00297">
    <property type="entry name" value="BROMO"/>
    <property type="match status" value="1"/>
</dbReference>
<keyword evidence="5" id="KW-1185">Reference proteome</keyword>
<dbReference type="InterPro" id="IPR036427">
    <property type="entry name" value="Bromodomain-like_sf"/>
</dbReference>
<sequence>MKLFCFFRKWSTFNPFHSKSDHKTMNNRINMPHTELCRDQFYHICQDIVQQIVGTDGAAVFFKPVDPVQDGAPDYYQVIVNPMCLFTIQDKLDKKLYNSPEEFINDMNQIFINAKHYNNSAHPIYKSADELANKFAHLATRLPHKIAEGGLNDGLQRQVELRLLRYRLNKTTHL</sequence>
<dbReference type="PROSITE" id="PS00633">
    <property type="entry name" value="BROMODOMAIN_1"/>
    <property type="match status" value="1"/>
</dbReference>
<dbReference type="Pfam" id="PF00439">
    <property type="entry name" value="Bromodomain"/>
    <property type="match status" value="1"/>
</dbReference>
<evidence type="ECO:0000313" key="4">
    <source>
        <dbReference type="EMBL" id="OHT06507.1"/>
    </source>
</evidence>
<dbReference type="InterPro" id="IPR001487">
    <property type="entry name" value="Bromodomain"/>
</dbReference>